<reference evidence="2" key="2">
    <citation type="submission" date="2019-10" db="EMBL/GenBank/DDBJ databases">
        <title>A de novo genome assembly of a pear dwarfing rootstock.</title>
        <authorList>
            <person name="Wang F."/>
            <person name="Wang J."/>
            <person name="Li S."/>
            <person name="Zhang Y."/>
            <person name="Fang M."/>
            <person name="Ma L."/>
            <person name="Zhao Y."/>
            <person name="Jiang S."/>
        </authorList>
    </citation>
    <scope>NUCLEOTIDE SEQUENCE [LARGE SCALE GENOMIC DNA]</scope>
</reference>
<dbReference type="PANTHER" id="PTHR47592">
    <property type="entry name" value="PBF68 PROTEIN"/>
    <property type="match status" value="1"/>
</dbReference>
<keyword evidence="2" id="KW-1185">Reference proteome</keyword>
<evidence type="ECO:0000313" key="1">
    <source>
        <dbReference type="EMBL" id="KAB2605927.1"/>
    </source>
</evidence>
<comment type="caution">
    <text evidence="1">The sequence shown here is derived from an EMBL/GenBank/DDBJ whole genome shotgun (WGS) entry which is preliminary data.</text>
</comment>
<gene>
    <name evidence="1" type="ORF">D8674_005644</name>
</gene>
<dbReference type="Pfam" id="PF14223">
    <property type="entry name" value="Retrotran_gag_2"/>
    <property type="match status" value="1"/>
</dbReference>
<dbReference type="PANTHER" id="PTHR47592:SF27">
    <property type="entry name" value="OS08G0421700 PROTEIN"/>
    <property type="match status" value="1"/>
</dbReference>
<protein>
    <submittedName>
        <fullName evidence="1">Uncharacterized protein</fullName>
    </submittedName>
</protein>
<reference evidence="1 2" key="3">
    <citation type="submission" date="2019-11" db="EMBL/GenBank/DDBJ databases">
        <title>A de novo genome assembly of a pear dwarfing rootstock.</title>
        <authorList>
            <person name="Wang F."/>
            <person name="Wang J."/>
            <person name="Li S."/>
            <person name="Zhang Y."/>
            <person name="Fang M."/>
            <person name="Ma L."/>
            <person name="Zhao Y."/>
            <person name="Jiang S."/>
        </authorList>
    </citation>
    <scope>NUCLEOTIDE SEQUENCE [LARGE SCALE GENOMIC DNA]</scope>
    <source>
        <strain evidence="1">S2</strain>
        <tissue evidence="1">Leaf</tissue>
    </source>
</reference>
<name>A0A5N5FSQ7_9ROSA</name>
<evidence type="ECO:0000313" key="2">
    <source>
        <dbReference type="Proteomes" id="UP000327157"/>
    </source>
</evidence>
<proteinExistence type="predicted"/>
<organism evidence="1 2">
    <name type="scientific">Pyrus ussuriensis x Pyrus communis</name>
    <dbReference type="NCBI Taxonomy" id="2448454"/>
    <lineage>
        <taxon>Eukaryota</taxon>
        <taxon>Viridiplantae</taxon>
        <taxon>Streptophyta</taxon>
        <taxon>Embryophyta</taxon>
        <taxon>Tracheophyta</taxon>
        <taxon>Spermatophyta</taxon>
        <taxon>Magnoliopsida</taxon>
        <taxon>eudicotyledons</taxon>
        <taxon>Gunneridae</taxon>
        <taxon>Pentapetalae</taxon>
        <taxon>rosids</taxon>
        <taxon>fabids</taxon>
        <taxon>Rosales</taxon>
        <taxon>Rosaceae</taxon>
        <taxon>Amygdaloideae</taxon>
        <taxon>Maleae</taxon>
        <taxon>Pyrus</taxon>
    </lineage>
</organism>
<reference evidence="1 2" key="1">
    <citation type="submission" date="2019-09" db="EMBL/GenBank/DDBJ databases">
        <authorList>
            <person name="Ou C."/>
        </authorList>
    </citation>
    <scope>NUCLEOTIDE SEQUENCE [LARGE SCALE GENOMIC DNA]</scope>
    <source>
        <strain evidence="1">S2</strain>
        <tissue evidence="1">Leaf</tissue>
    </source>
</reference>
<accession>A0A5N5FSQ7</accession>
<dbReference type="Proteomes" id="UP000327157">
    <property type="component" value="Chromosome 11"/>
</dbReference>
<sequence>MLFFLTTMNLAHVFKEEAPKSNKNPMTKETVMAIKAHNHYEFCCTNHILNSLDDNLYHMYSLCKTANELWESLEKKYKIDDASSKKFVIGKFLKYTMVDSKFVVSQVEEN</sequence>
<dbReference type="OrthoDB" id="1653584at2759"/>
<dbReference type="AlphaFoldDB" id="A0A5N5FSQ7"/>
<dbReference type="EMBL" id="SMOL01000559">
    <property type="protein sequence ID" value="KAB2605927.1"/>
    <property type="molecule type" value="Genomic_DNA"/>
</dbReference>